<dbReference type="RefSeq" id="WP_147289034.1">
    <property type="nucleotide sequence ID" value="NZ_QQAZ01000007.1"/>
</dbReference>
<name>A0A370H0K3_9NOCA</name>
<evidence type="ECO:0000313" key="1">
    <source>
        <dbReference type="EMBL" id="RDI49435.1"/>
    </source>
</evidence>
<keyword evidence="2" id="KW-1185">Reference proteome</keyword>
<sequence length="65" mass="7284">MAETRTPVRVQMRFPHGGVVLRYRATPTIAARLATELPQHGVDVHIDDEVTDLLADLPHPELWSS</sequence>
<proteinExistence type="predicted"/>
<dbReference type="Proteomes" id="UP000255355">
    <property type="component" value="Unassembled WGS sequence"/>
</dbReference>
<protein>
    <submittedName>
        <fullName evidence="1">Uncharacterized protein</fullName>
    </submittedName>
</protein>
<dbReference type="AlphaFoldDB" id="A0A370H0K3"/>
<comment type="caution">
    <text evidence="1">The sequence shown here is derived from an EMBL/GenBank/DDBJ whole genome shotgun (WGS) entry which is preliminary data.</text>
</comment>
<gene>
    <name evidence="1" type="ORF">DFR68_107563</name>
</gene>
<evidence type="ECO:0000313" key="2">
    <source>
        <dbReference type="Proteomes" id="UP000255355"/>
    </source>
</evidence>
<dbReference type="OrthoDB" id="4565731at2"/>
<dbReference type="EMBL" id="QQAZ01000007">
    <property type="protein sequence ID" value="RDI49435.1"/>
    <property type="molecule type" value="Genomic_DNA"/>
</dbReference>
<reference evidence="1 2" key="1">
    <citation type="submission" date="2018-07" db="EMBL/GenBank/DDBJ databases">
        <title>Genomic Encyclopedia of Type Strains, Phase IV (KMG-IV): sequencing the most valuable type-strain genomes for metagenomic binning, comparative biology and taxonomic classification.</title>
        <authorList>
            <person name="Goeker M."/>
        </authorList>
    </citation>
    <scope>NUCLEOTIDE SEQUENCE [LARGE SCALE GENOMIC DNA]</scope>
    <source>
        <strain evidence="1 2">DSM 44952</strain>
    </source>
</reference>
<accession>A0A370H0K3</accession>
<organism evidence="1 2">
    <name type="scientific">Nocardia mexicana</name>
    <dbReference type="NCBI Taxonomy" id="279262"/>
    <lineage>
        <taxon>Bacteria</taxon>
        <taxon>Bacillati</taxon>
        <taxon>Actinomycetota</taxon>
        <taxon>Actinomycetes</taxon>
        <taxon>Mycobacteriales</taxon>
        <taxon>Nocardiaceae</taxon>
        <taxon>Nocardia</taxon>
    </lineage>
</organism>